<dbReference type="InterPro" id="IPR001878">
    <property type="entry name" value="Znf_CCHC"/>
</dbReference>
<dbReference type="Pfam" id="PF00098">
    <property type="entry name" value="zf-CCHC"/>
    <property type="match status" value="1"/>
</dbReference>
<dbReference type="Gene3D" id="4.10.60.10">
    <property type="entry name" value="Zinc finger, CCHC-type"/>
    <property type="match status" value="2"/>
</dbReference>
<dbReference type="GO" id="GO:0006397">
    <property type="term" value="P:mRNA processing"/>
    <property type="evidence" value="ECO:0007669"/>
    <property type="project" value="UniProtKB-KW"/>
</dbReference>
<dbReference type="OrthoDB" id="4230923at2759"/>
<keyword evidence="5" id="KW-1185">Reference proteome</keyword>
<dbReference type="SUPFAM" id="SSF57756">
    <property type="entry name" value="Retrovirus zinc finger-like domains"/>
    <property type="match status" value="1"/>
</dbReference>
<dbReference type="InterPro" id="IPR036875">
    <property type="entry name" value="Znf_CCHC_sf"/>
</dbReference>
<name>A0A8H6IBF2_9AGAR</name>
<dbReference type="SMART" id="SM00343">
    <property type="entry name" value="ZnF_C2HC"/>
    <property type="match status" value="3"/>
</dbReference>
<evidence type="ECO:0000256" key="1">
    <source>
        <dbReference type="ARBA" id="ARBA00022664"/>
    </source>
</evidence>
<dbReference type="EMBL" id="JACGCI010000010">
    <property type="protein sequence ID" value="KAF6761384.1"/>
    <property type="molecule type" value="Genomic_DNA"/>
</dbReference>
<dbReference type="PROSITE" id="PS50158">
    <property type="entry name" value="ZF_CCHC"/>
    <property type="match status" value="1"/>
</dbReference>
<protein>
    <recommendedName>
        <fullName evidence="3">CCHC-type domain-containing protein</fullName>
    </recommendedName>
</protein>
<keyword evidence="2" id="KW-0479">Metal-binding</keyword>
<reference evidence="4 5" key="1">
    <citation type="submission" date="2020-07" db="EMBL/GenBank/DDBJ databases">
        <title>Comparative genomics of pyrophilous fungi reveals a link between fire events and developmental genes.</title>
        <authorList>
            <consortium name="DOE Joint Genome Institute"/>
            <person name="Steindorff A.S."/>
            <person name="Carver A."/>
            <person name="Calhoun S."/>
            <person name="Stillman K."/>
            <person name="Liu H."/>
            <person name="Lipzen A."/>
            <person name="Pangilinan J."/>
            <person name="Labutti K."/>
            <person name="Bruns T.D."/>
            <person name="Grigoriev I.V."/>
        </authorList>
    </citation>
    <scope>NUCLEOTIDE SEQUENCE [LARGE SCALE GENOMIC DNA]</scope>
    <source>
        <strain evidence="4 5">CBS 144469</strain>
    </source>
</reference>
<feature type="domain" description="CCHC-type" evidence="3">
    <location>
        <begin position="19"/>
        <end position="35"/>
    </location>
</feature>
<evidence type="ECO:0000256" key="2">
    <source>
        <dbReference type="PROSITE-ProRule" id="PRU00047"/>
    </source>
</evidence>
<keyword evidence="2" id="KW-0863">Zinc-finger</keyword>
<accession>A0A8H6IBF2</accession>
<evidence type="ECO:0000313" key="5">
    <source>
        <dbReference type="Proteomes" id="UP000521943"/>
    </source>
</evidence>
<keyword evidence="2" id="KW-0862">Zinc</keyword>
<evidence type="ECO:0000259" key="3">
    <source>
        <dbReference type="PROSITE" id="PS50158"/>
    </source>
</evidence>
<evidence type="ECO:0000313" key="4">
    <source>
        <dbReference type="EMBL" id="KAF6761384.1"/>
    </source>
</evidence>
<comment type="caution">
    <text evidence="4">The sequence shown here is derived from an EMBL/GenBank/DDBJ whole genome shotgun (WGS) entry which is preliminary data.</text>
</comment>
<sequence length="97" mass="11255">ITICGAILRARKDKKEPIRCRKCQLYGHIARDCKNKDDICGTCGTSGHWTAQCSTPQTRRCISCRGSNHASWDRQCPEFIRRCYEYDQRNPENTLPY</sequence>
<dbReference type="AlphaFoldDB" id="A0A8H6IBF2"/>
<gene>
    <name evidence="4" type="ORF">DFP72DRAFT_781362</name>
</gene>
<feature type="non-terminal residue" evidence="4">
    <location>
        <position position="1"/>
    </location>
</feature>
<proteinExistence type="predicted"/>
<feature type="non-terminal residue" evidence="4">
    <location>
        <position position="97"/>
    </location>
</feature>
<dbReference type="GO" id="GO:0008270">
    <property type="term" value="F:zinc ion binding"/>
    <property type="evidence" value="ECO:0007669"/>
    <property type="project" value="UniProtKB-KW"/>
</dbReference>
<dbReference type="Proteomes" id="UP000521943">
    <property type="component" value="Unassembled WGS sequence"/>
</dbReference>
<keyword evidence="1" id="KW-0507">mRNA processing</keyword>
<dbReference type="GO" id="GO:0003676">
    <property type="term" value="F:nucleic acid binding"/>
    <property type="evidence" value="ECO:0007669"/>
    <property type="project" value="InterPro"/>
</dbReference>
<organism evidence="4 5">
    <name type="scientific">Ephemerocybe angulata</name>
    <dbReference type="NCBI Taxonomy" id="980116"/>
    <lineage>
        <taxon>Eukaryota</taxon>
        <taxon>Fungi</taxon>
        <taxon>Dikarya</taxon>
        <taxon>Basidiomycota</taxon>
        <taxon>Agaricomycotina</taxon>
        <taxon>Agaricomycetes</taxon>
        <taxon>Agaricomycetidae</taxon>
        <taxon>Agaricales</taxon>
        <taxon>Agaricineae</taxon>
        <taxon>Psathyrellaceae</taxon>
        <taxon>Ephemerocybe</taxon>
    </lineage>
</organism>